<reference evidence="2 3" key="1">
    <citation type="submission" date="2015-01" db="EMBL/GenBank/DDBJ databases">
        <title>The Genome Sequence of Rhinocladiella mackenzie CBS 650.93.</title>
        <authorList>
            <consortium name="The Broad Institute Genomics Platform"/>
            <person name="Cuomo C."/>
            <person name="de Hoog S."/>
            <person name="Gorbushina A."/>
            <person name="Stielow B."/>
            <person name="Teixiera M."/>
            <person name="Abouelleil A."/>
            <person name="Chapman S.B."/>
            <person name="Priest M."/>
            <person name="Young S.K."/>
            <person name="Wortman J."/>
            <person name="Nusbaum C."/>
            <person name="Birren B."/>
        </authorList>
    </citation>
    <scope>NUCLEOTIDE SEQUENCE [LARGE SCALE GENOMIC DNA]</scope>
    <source>
        <strain evidence="2 3">CBS 650.93</strain>
    </source>
</reference>
<evidence type="ECO:0000313" key="3">
    <source>
        <dbReference type="Proteomes" id="UP000053617"/>
    </source>
</evidence>
<dbReference type="SUPFAM" id="SSF53335">
    <property type="entry name" value="S-adenosyl-L-methionine-dependent methyltransferases"/>
    <property type="match status" value="1"/>
</dbReference>
<dbReference type="RefSeq" id="XP_013272515.1">
    <property type="nucleotide sequence ID" value="XM_013417061.1"/>
</dbReference>
<evidence type="ECO:0000259" key="1">
    <source>
        <dbReference type="Pfam" id="PF13649"/>
    </source>
</evidence>
<dbReference type="InterPro" id="IPR041698">
    <property type="entry name" value="Methyltransf_25"/>
</dbReference>
<dbReference type="Proteomes" id="UP000053617">
    <property type="component" value="Unassembled WGS sequence"/>
</dbReference>
<dbReference type="EMBL" id="KN847478">
    <property type="protein sequence ID" value="KIX05379.1"/>
    <property type="molecule type" value="Genomic_DNA"/>
</dbReference>
<evidence type="ECO:0000313" key="2">
    <source>
        <dbReference type="EMBL" id="KIX05379.1"/>
    </source>
</evidence>
<feature type="domain" description="Methyltransferase" evidence="1">
    <location>
        <begin position="52"/>
        <end position="152"/>
    </location>
</feature>
<dbReference type="GeneID" id="25294322"/>
<dbReference type="Gene3D" id="3.40.50.150">
    <property type="entry name" value="Vaccinia Virus protein VP39"/>
    <property type="match status" value="1"/>
</dbReference>
<organism evidence="2 3">
    <name type="scientific">Rhinocladiella mackenziei CBS 650.93</name>
    <dbReference type="NCBI Taxonomy" id="1442369"/>
    <lineage>
        <taxon>Eukaryota</taxon>
        <taxon>Fungi</taxon>
        <taxon>Dikarya</taxon>
        <taxon>Ascomycota</taxon>
        <taxon>Pezizomycotina</taxon>
        <taxon>Eurotiomycetes</taxon>
        <taxon>Chaetothyriomycetidae</taxon>
        <taxon>Chaetothyriales</taxon>
        <taxon>Herpotrichiellaceae</taxon>
        <taxon>Rhinocladiella</taxon>
    </lineage>
</organism>
<name>A0A0D2IHY5_9EURO</name>
<dbReference type="HOGENOM" id="CLU_065416_0_0_1"/>
<gene>
    <name evidence="2" type="ORF">Z518_06251</name>
</gene>
<keyword evidence="3" id="KW-1185">Reference proteome</keyword>
<accession>A0A0D2IHY5</accession>
<protein>
    <recommendedName>
        <fullName evidence="1">Methyltransferase domain-containing protein</fullName>
    </recommendedName>
</protein>
<dbReference type="OrthoDB" id="2013972at2759"/>
<proteinExistence type="predicted"/>
<sequence>MASSEKKENLVWDSEEFAKVYGSAEKLTGTFAQMLVEEAKLNQVSDAEELVILDEACGTGIVSVKLMETLSDKAKENLDLTCADFADPMVDYVGKRIQSAGWKNAKAIQSDGCDTKLPSSQYTHIFLNFGPMVFPDHKAGLSEISRMLRPGGIIAMSSWEKIGWSPDVRAAFATDPELPPMPSDEEVAALLSPGGKWNEPAWARDTVTQAGFEDVRVQSVPHTSLLDGVTELMTLVTGVVAMLMSRIWSKEQQEKYNERAKVAVEKYMEQKYRNSEIKWDWIAILITAKKPA</sequence>
<dbReference type="CDD" id="cd02440">
    <property type="entry name" value="AdoMet_MTases"/>
    <property type="match status" value="1"/>
</dbReference>
<dbReference type="AlphaFoldDB" id="A0A0D2IHY5"/>
<dbReference type="InterPro" id="IPR029063">
    <property type="entry name" value="SAM-dependent_MTases_sf"/>
</dbReference>
<dbReference type="Pfam" id="PF13649">
    <property type="entry name" value="Methyltransf_25"/>
    <property type="match status" value="1"/>
</dbReference>
<dbReference type="VEuPathDB" id="FungiDB:Z518_06251"/>